<dbReference type="Proteomes" id="UP000596660">
    <property type="component" value="Unplaced"/>
</dbReference>
<reference evidence="8" key="2">
    <citation type="submission" date="2021-03" db="UniProtKB">
        <authorList>
            <consortium name="EnsemblPlants"/>
        </authorList>
    </citation>
    <scope>IDENTIFICATION</scope>
</reference>
<evidence type="ECO:0000313" key="8">
    <source>
        <dbReference type="EnsemblPlants" id="AUR62003415-RA:cds"/>
    </source>
</evidence>
<evidence type="ECO:0000256" key="1">
    <source>
        <dbReference type="ARBA" id="ARBA00004123"/>
    </source>
</evidence>
<organism evidence="8 9">
    <name type="scientific">Chenopodium quinoa</name>
    <name type="common">Quinoa</name>
    <dbReference type="NCBI Taxonomy" id="63459"/>
    <lineage>
        <taxon>Eukaryota</taxon>
        <taxon>Viridiplantae</taxon>
        <taxon>Streptophyta</taxon>
        <taxon>Embryophyta</taxon>
        <taxon>Tracheophyta</taxon>
        <taxon>Spermatophyta</taxon>
        <taxon>Magnoliopsida</taxon>
        <taxon>eudicotyledons</taxon>
        <taxon>Gunneridae</taxon>
        <taxon>Pentapetalae</taxon>
        <taxon>Caryophyllales</taxon>
        <taxon>Chenopodiaceae</taxon>
        <taxon>Chenopodioideae</taxon>
        <taxon>Atripliceae</taxon>
        <taxon>Chenopodium</taxon>
    </lineage>
</organism>
<proteinExistence type="predicted"/>
<accession>A0A803KWK7</accession>
<dbReference type="Gramene" id="AUR62003415-RA">
    <property type="protein sequence ID" value="AUR62003415-RA:cds"/>
    <property type="gene ID" value="AUR62003415"/>
</dbReference>
<keyword evidence="5" id="KW-0539">Nucleus</keyword>
<dbReference type="Pfam" id="PF04844">
    <property type="entry name" value="Ovate"/>
    <property type="match status" value="1"/>
</dbReference>
<sequence>MDPPLSPTLQPLPLTNVLIFLLFSPPNGCLSPPPVFPTLFWNSLFSDDDEHQMKEKLVGGGVPIKKDSPNPYIDFRRSMQEMIEARKIEMKLNNQHNLVDVSDESDDLSDVSNAAHAPAPPQLYELELQAAVVAKLVTSGN</sequence>
<dbReference type="InterPro" id="IPR006458">
    <property type="entry name" value="Ovate_C"/>
</dbReference>
<dbReference type="GO" id="GO:0005634">
    <property type="term" value="C:nucleus"/>
    <property type="evidence" value="ECO:0007669"/>
    <property type="project" value="UniProtKB-SubCell"/>
</dbReference>
<comment type="subcellular location">
    <subcellularLocation>
        <location evidence="1">Nucleus</location>
    </subcellularLocation>
</comment>
<dbReference type="GO" id="GO:0045892">
    <property type="term" value="P:negative regulation of DNA-templated transcription"/>
    <property type="evidence" value="ECO:0007669"/>
    <property type="project" value="UniProtKB-ARBA"/>
</dbReference>
<evidence type="ECO:0000256" key="3">
    <source>
        <dbReference type="ARBA" id="ARBA00023015"/>
    </source>
</evidence>
<keyword evidence="9" id="KW-1185">Reference proteome</keyword>
<feature type="signal peptide" evidence="6">
    <location>
        <begin position="1"/>
        <end position="29"/>
    </location>
</feature>
<reference evidence="8" key="1">
    <citation type="journal article" date="2017" name="Nature">
        <title>The genome of Chenopodium quinoa.</title>
        <authorList>
            <person name="Jarvis D.E."/>
            <person name="Ho Y.S."/>
            <person name="Lightfoot D.J."/>
            <person name="Schmoeckel S.M."/>
            <person name="Li B."/>
            <person name="Borm T.J.A."/>
            <person name="Ohyanagi H."/>
            <person name="Mineta K."/>
            <person name="Michell C.T."/>
            <person name="Saber N."/>
            <person name="Kharbatia N.M."/>
            <person name="Rupper R.R."/>
            <person name="Sharp A.R."/>
            <person name="Dally N."/>
            <person name="Boughton B.A."/>
            <person name="Woo Y.H."/>
            <person name="Gao G."/>
            <person name="Schijlen E.G.W.M."/>
            <person name="Guo X."/>
            <person name="Momin A.A."/>
            <person name="Negrao S."/>
            <person name="Al-Babili S."/>
            <person name="Gehring C."/>
            <person name="Roessner U."/>
            <person name="Jung C."/>
            <person name="Murphy K."/>
            <person name="Arold S.T."/>
            <person name="Gojobori T."/>
            <person name="van der Linden C.G."/>
            <person name="van Loo E.N."/>
            <person name="Jellen E.N."/>
            <person name="Maughan P.J."/>
            <person name="Tester M."/>
        </authorList>
    </citation>
    <scope>NUCLEOTIDE SEQUENCE [LARGE SCALE GENOMIC DNA]</scope>
    <source>
        <strain evidence="8">cv. PI 614886</strain>
    </source>
</reference>
<keyword evidence="6" id="KW-0732">Signal</keyword>
<evidence type="ECO:0000256" key="2">
    <source>
        <dbReference type="ARBA" id="ARBA00022491"/>
    </source>
</evidence>
<evidence type="ECO:0000256" key="4">
    <source>
        <dbReference type="ARBA" id="ARBA00023163"/>
    </source>
</evidence>
<evidence type="ECO:0000259" key="7">
    <source>
        <dbReference type="Pfam" id="PF04844"/>
    </source>
</evidence>
<dbReference type="AlphaFoldDB" id="A0A803KWK7"/>
<evidence type="ECO:0000256" key="6">
    <source>
        <dbReference type="SAM" id="SignalP"/>
    </source>
</evidence>
<protein>
    <recommendedName>
        <fullName evidence="7">OVATE domain-containing protein</fullName>
    </recommendedName>
</protein>
<evidence type="ECO:0000313" key="9">
    <source>
        <dbReference type="Proteomes" id="UP000596660"/>
    </source>
</evidence>
<dbReference type="EnsemblPlants" id="AUR62003415-RA">
    <property type="protein sequence ID" value="AUR62003415-RA:cds"/>
    <property type="gene ID" value="AUR62003415"/>
</dbReference>
<feature type="chain" id="PRO_5031191549" description="OVATE domain-containing protein" evidence="6">
    <location>
        <begin position="30"/>
        <end position="141"/>
    </location>
</feature>
<feature type="domain" description="OVATE" evidence="7">
    <location>
        <begin position="68"/>
        <end position="89"/>
    </location>
</feature>
<keyword evidence="4" id="KW-0804">Transcription</keyword>
<keyword evidence="2" id="KW-0678">Repressor</keyword>
<keyword evidence="3" id="KW-0805">Transcription regulation</keyword>
<name>A0A803KWK7_CHEQI</name>
<evidence type="ECO:0000256" key="5">
    <source>
        <dbReference type="ARBA" id="ARBA00023242"/>
    </source>
</evidence>